<dbReference type="InterPro" id="IPR001753">
    <property type="entry name" value="Enoyl-CoA_hydra/iso"/>
</dbReference>
<dbReference type="EMBL" id="JBHLVO010000008">
    <property type="protein sequence ID" value="MFC0272102.1"/>
    <property type="molecule type" value="Genomic_DNA"/>
</dbReference>
<sequence length="258" mass="28590">MNYQTVELHVDGQAAYLYLNRPNSLNAMDVQMISELTGALKEVVTSGAKVLFISGRGRAFSSGGDIKTMLSNNDPEAFFPIMEKIKELILTLYTMPAITVSLIHGAAAGLGLSFALASDYVYVQTNSKVAMNFIKIGLLPDGGGHYFMKKRLGEHQAKHVIWEGENLTPEKALQIGLVDAVFEGELEDQIQEAKQRIETRPLQAMIATKEIYTKQGLAELKETLDLETVNQSNMRKTADHLEGVKAFIEKRQPVFNAR</sequence>
<dbReference type="Proteomes" id="UP001589854">
    <property type="component" value="Unassembled WGS sequence"/>
</dbReference>
<comment type="similarity">
    <text evidence="1">Belongs to the enoyl-CoA hydratase/isomerase family.</text>
</comment>
<organism evidence="2 3">
    <name type="scientific">Metabacillus herbersteinensis</name>
    <dbReference type="NCBI Taxonomy" id="283816"/>
    <lineage>
        <taxon>Bacteria</taxon>
        <taxon>Bacillati</taxon>
        <taxon>Bacillota</taxon>
        <taxon>Bacilli</taxon>
        <taxon>Bacillales</taxon>
        <taxon>Bacillaceae</taxon>
        <taxon>Metabacillus</taxon>
    </lineage>
</organism>
<dbReference type="SUPFAM" id="SSF52096">
    <property type="entry name" value="ClpP/crotonase"/>
    <property type="match status" value="1"/>
</dbReference>
<dbReference type="Pfam" id="PF00378">
    <property type="entry name" value="ECH_1"/>
    <property type="match status" value="1"/>
</dbReference>
<reference evidence="2 3" key="1">
    <citation type="submission" date="2024-09" db="EMBL/GenBank/DDBJ databases">
        <authorList>
            <person name="Sun Q."/>
            <person name="Mori K."/>
        </authorList>
    </citation>
    <scope>NUCLEOTIDE SEQUENCE [LARGE SCALE GENOMIC DNA]</scope>
    <source>
        <strain evidence="2 3">CCM 7228</strain>
    </source>
</reference>
<dbReference type="InterPro" id="IPR029045">
    <property type="entry name" value="ClpP/crotonase-like_dom_sf"/>
</dbReference>
<comment type="caution">
    <text evidence="2">The sequence shown here is derived from an EMBL/GenBank/DDBJ whole genome shotgun (WGS) entry which is preliminary data.</text>
</comment>
<evidence type="ECO:0000313" key="3">
    <source>
        <dbReference type="Proteomes" id="UP001589854"/>
    </source>
</evidence>
<dbReference type="Gene3D" id="1.10.12.10">
    <property type="entry name" value="Lyase 2-enoyl-coa Hydratase, Chain A, domain 2"/>
    <property type="match status" value="1"/>
</dbReference>
<evidence type="ECO:0000256" key="1">
    <source>
        <dbReference type="ARBA" id="ARBA00005254"/>
    </source>
</evidence>
<accession>A0ABV6GEJ0</accession>
<dbReference type="PANTHER" id="PTHR43459:SF1">
    <property type="entry name" value="EG:BACN32G11.4 PROTEIN"/>
    <property type="match status" value="1"/>
</dbReference>
<evidence type="ECO:0000313" key="2">
    <source>
        <dbReference type="EMBL" id="MFC0272102.1"/>
    </source>
</evidence>
<protein>
    <submittedName>
        <fullName evidence="2">Enoyl-CoA hydratase</fullName>
        <ecNumber evidence="2">4.2.1.17</ecNumber>
    </submittedName>
</protein>
<dbReference type="PANTHER" id="PTHR43459">
    <property type="entry name" value="ENOYL-COA HYDRATASE"/>
    <property type="match status" value="1"/>
</dbReference>
<proteinExistence type="inferred from homology"/>
<dbReference type="Gene3D" id="3.90.226.10">
    <property type="entry name" value="2-enoyl-CoA Hydratase, Chain A, domain 1"/>
    <property type="match status" value="1"/>
</dbReference>
<dbReference type="RefSeq" id="WP_378934070.1">
    <property type="nucleotide sequence ID" value="NZ_JBHLVO010000008.1"/>
</dbReference>
<keyword evidence="2" id="KW-0456">Lyase</keyword>
<dbReference type="GO" id="GO:0004300">
    <property type="term" value="F:enoyl-CoA hydratase activity"/>
    <property type="evidence" value="ECO:0007669"/>
    <property type="project" value="UniProtKB-EC"/>
</dbReference>
<dbReference type="InterPro" id="IPR014748">
    <property type="entry name" value="Enoyl-CoA_hydra_C"/>
</dbReference>
<dbReference type="NCBIfam" id="NF005804">
    <property type="entry name" value="PRK07659.1"/>
    <property type="match status" value="1"/>
</dbReference>
<dbReference type="EC" id="4.2.1.17" evidence="2"/>
<keyword evidence="3" id="KW-1185">Reference proteome</keyword>
<name>A0ABV6GEJ0_9BACI</name>
<gene>
    <name evidence="2" type="ORF">ACFFIX_11630</name>
</gene>
<dbReference type="CDD" id="cd06558">
    <property type="entry name" value="crotonase-like"/>
    <property type="match status" value="1"/>
</dbReference>